<comment type="caution">
    <text evidence="1">The sequence shown here is derived from an EMBL/GenBank/DDBJ whole genome shotgun (WGS) entry which is preliminary data.</text>
</comment>
<dbReference type="Gene3D" id="3.30.710.10">
    <property type="entry name" value="Potassium Channel Kv1.1, Chain A"/>
    <property type="match status" value="1"/>
</dbReference>
<dbReference type="AlphaFoldDB" id="A0A9N9PNA1"/>
<accession>A0A9N9PNA1</accession>
<dbReference type="Proteomes" id="UP000696280">
    <property type="component" value="Unassembled WGS sequence"/>
</dbReference>
<keyword evidence="2" id="KW-1185">Reference proteome</keyword>
<sequence>MTSNTITFDPDGDPVLVFDEETKKMEKRQHLVVAESKEPGSQISNQDSEKVQMFVSLDILTVASPVFGALFNLAHGFKESCILQNGNRTIHLPDDYPGVFELLIYALYLKELVSTFGDTTPFGIGNRQIWTLQIWTLRLYVICF</sequence>
<reference evidence="1" key="1">
    <citation type="submission" date="2021-07" db="EMBL/GenBank/DDBJ databases">
        <authorList>
            <person name="Durling M."/>
        </authorList>
    </citation>
    <scope>NUCLEOTIDE SEQUENCE</scope>
</reference>
<gene>
    <name evidence="1" type="ORF">HYFRA_00013397</name>
</gene>
<protein>
    <recommendedName>
        <fullName evidence="3">BTB domain-containing protein</fullName>
    </recommendedName>
</protein>
<dbReference type="InterPro" id="IPR011333">
    <property type="entry name" value="SKP1/BTB/POZ_sf"/>
</dbReference>
<evidence type="ECO:0008006" key="3">
    <source>
        <dbReference type="Google" id="ProtNLM"/>
    </source>
</evidence>
<evidence type="ECO:0000313" key="1">
    <source>
        <dbReference type="EMBL" id="CAG8960574.1"/>
    </source>
</evidence>
<name>A0A9N9PNA1_9HELO</name>
<dbReference type="EMBL" id="CAJVRL010000100">
    <property type="protein sequence ID" value="CAG8960574.1"/>
    <property type="molecule type" value="Genomic_DNA"/>
</dbReference>
<proteinExistence type="predicted"/>
<organism evidence="1 2">
    <name type="scientific">Hymenoscyphus fraxineus</name>
    <dbReference type="NCBI Taxonomy" id="746836"/>
    <lineage>
        <taxon>Eukaryota</taxon>
        <taxon>Fungi</taxon>
        <taxon>Dikarya</taxon>
        <taxon>Ascomycota</taxon>
        <taxon>Pezizomycotina</taxon>
        <taxon>Leotiomycetes</taxon>
        <taxon>Helotiales</taxon>
        <taxon>Helotiaceae</taxon>
        <taxon>Hymenoscyphus</taxon>
    </lineage>
</organism>
<evidence type="ECO:0000313" key="2">
    <source>
        <dbReference type="Proteomes" id="UP000696280"/>
    </source>
</evidence>